<dbReference type="Pfam" id="PF02615">
    <property type="entry name" value="Ldh_2"/>
    <property type="match status" value="1"/>
</dbReference>
<dbReference type="InterPro" id="IPR043144">
    <property type="entry name" value="Mal/L-sulf/L-lact_DH-like_ah"/>
</dbReference>
<comment type="caution">
    <text evidence="7">The sequence shown here is derived from an EMBL/GenBank/DDBJ whole genome shotgun (WGS) entry which is preliminary data.</text>
</comment>
<dbReference type="InterPro" id="IPR003767">
    <property type="entry name" value="Malate/L-lactate_DH-like"/>
</dbReference>
<dbReference type="FunFam" id="3.30.1370.60:FF:000002">
    <property type="entry name" value="Malate/L-lactate family dehydrogenase"/>
    <property type="match status" value="1"/>
</dbReference>
<comment type="catalytic activity">
    <reaction evidence="3">
        <text>L-pipecolate + NADP(+) = Delta(1)-piperideine-2-carboxylate + NADPH + H(+)</text>
        <dbReference type="Rhea" id="RHEA:12524"/>
        <dbReference type="ChEBI" id="CHEBI:15378"/>
        <dbReference type="ChEBI" id="CHEBI:57783"/>
        <dbReference type="ChEBI" id="CHEBI:58349"/>
        <dbReference type="ChEBI" id="CHEBI:61185"/>
        <dbReference type="ChEBI" id="CHEBI:77631"/>
        <dbReference type="EC" id="1.5.1.21"/>
    </reaction>
</comment>
<evidence type="ECO:0000256" key="2">
    <source>
        <dbReference type="ARBA" id="ARBA00023002"/>
    </source>
</evidence>
<dbReference type="Gene3D" id="3.30.1370.60">
    <property type="entry name" value="Hypothetical oxidoreductase yiak, domain 2"/>
    <property type="match status" value="1"/>
</dbReference>
<proteinExistence type="inferred from homology"/>
<evidence type="ECO:0000313" key="7">
    <source>
        <dbReference type="EMBL" id="TYR34353.1"/>
    </source>
</evidence>
<evidence type="ECO:0000313" key="8">
    <source>
        <dbReference type="Proteomes" id="UP000323258"/>
    </source>
</evidence>
<dbReference type="PANTHER" id="PTHR11091">
    <property type="entry name" value="OXIDOREDUCTASE-RELATED"/>
    <property type="match status" value="1"/>
</dbReference>
<keyword evidence="8" id="KW-1185">Reference proteome</keyword>
<dbReference type="Gene3D" id="1.10.1530.10">
    <property type="match status" value="1"/>
</dbReference>
<reference evidence="7 8" key="2">
    <citation type="submission" date="2019-09" db="EMBL/GenBank/DDBJ databases">
        <title>Mesorhizobium sp. MaA-C15 isolated from Microcystis aeruginosa.</title>
        <authorList>
            <person name="Jeong S.E."/>
            <person name="Jin H.M."/>
            <person name="Jeon C.O."/>
        </authorList>
    </citation>
    <scope>NUCLEOTIDE SEQUENCE [LARGE SCALE GENOMIC DNA]</scope>
    <source>
        <strain evidence="7 8">MaA-C15</strain>
    </source>
</reference>
<comment type="catalytic activity">
    <reaction evidence="4">
        <text>L-proline + NADP(+) = 1-pyrroline-2-carboxylate + NADPH + H(+)</text>
        <dbReference type="Rhea" id="RHEA:20317"/>
        <dbReference type="ChEBI" id="CHEBI:15378"/>
        <dbReference type="ChEBI" id="CHEBI:39785"/>
        <dbReference type="ChEBI" id="CHEBI:57783"/>
        <dbReference type="ChEBI" id="CHEBI:58349"/>
        <dbReference type="ChEBI" id="CHEBI:60039"/>
        <dbReference type="EC" id="1.5.1.21"/>
    </reaction>
</comment>
<dbReference type="AlphaFoldDB" id="A0A5D4H293"/>
<name>A0A5D4H293_9HYPH</name>
<reference evidence="7 8" key="1">
    <citation type="submission" date="2019-08" db="EMBL/GenBank/DDBJ databases">
        <authorList>
            <person name="Seo Y.L."/>
        </authorList>
    </citation>
    <scope>NUCLEOTIDE SEQUENCE [LARGE SCALE GENOMIC DNA]</scope>
    <source>
        <strain evidence="7 8">MaA-C15</strain>
    </source>
</reference>
<dbReference type="PANTHER" id="PTHR11091:SF0">
    <property type="entry name" value="MALATE DEHYDROGENASE"/>
    <property type="match status" value="1"/>
</dbReference>
<dbReference type="GO" id="GO:0006560">
    <property type="term" value="P:proline metabolic process"/>
    <property type="evidence" value="ECO:0007669"/>
    <property type="project" value="UniProtKB-ARBA"/>
</dbReference>
<dbReference type="OrthoDB" id="9811519at2"/>
<comment type="similarity">
    <text evidence="1">Belongs to the LDH2/MDH2 oxidoreductase family.</text>
</comment>
<keyword evidence="2" id="KW-0560">Oxidoreductase</keyword>
<dbReference type="GO" id="GO:0050241">
    <property type="term" value="F:pyrroline-2-carboxylate reductase activity"/>
    <property type="evidence" value="ECO:0007669"/>
    <property type="project" value="UniProtKB-ARBA"/>
</dbReference>
<evidence type="ECO:0000256" key="6">
    <source>
        <dbReference type="ARBA" id="ARBA00068106"/>
    </source>
</evidence>
<dbReference type="GO" id="GO:0047125">
    <property type="term" value="F:delta1-piperideine-2-carboxylate reductase activity"/>
    <property type="evidence" value="ECO:0007669"/>
    <property type="project" value="UniProtKB-EC"/>
</dbReference>
<dbReference type="EMBL" id="VSZS01000056">
    <property type="protein sequence ID" value="TYR34353.1"/>
    <property type="molecule type" value="Genomic_DNA"/>
</dbReference>
<dbReference type="Proteomes" id="UP000323258">
    <property type="component" value="Unassembled WGS sequence"/>
</dbReference>
<dbReference type="RefSeq" id="WP_148913692.1">
    <property type="nucleotide sequence ID" value="NZ_VSZS01000056.1"/>
</dbReference>
<organism evidence="7 8">
    <name type="scientific">Neoaquamicrobium microcysteis</name>
    <dbReference type="NCBI Taxonomy" id="2682781"/>
    <lineage>
        <taxon>Bacteria</taxon>
        <taxon>Pseudomonadati</taxon>
        <taxon>Pseudomonadota</taxon>
        <taxon>Alphaproteobacteria</taxon>
        <taxon>Hyphomicrobiales</taxon>
        <taxon>Phyllobacteriaceae</taxon>
        <taxon>Neoaquamicrobium</taxon>
    </lineage>
</organism>
<dbReference type="InterPro" id="IPR043143">
    <property type="entry name" value="Mal/L-sulf/L-lact_DH-like_NADP"/>
</dbReference>
<dbReference type="EC" id="1.5.1.21" evidence="5"/>
<evidence type="ECO:0000256" key="5">
    <source>
        <dbReference type="ARBA" id="ARBA00066966"/>
    </source>
</evidence>
<gene>
    <name evidence="7" type="ORF">FY036_05495</name>
</gene>
<protein>
    <recommendedName>
        <fullName evidence="6">Delta(1)-pyrroline-2-carboxylate/Delta(1)-piperideine-2-carboxylate reductase</fullName>
        <ecNumber evidence="5">1.5.1.21</ecNumber>
    </recommendedName>
</protein>
<dbReference type="InterPro" id="IPR036111">
    <property type="entry name" value="Mal/L-sulfo/L-lacto_DH-like_sf"/>
</dbReference>
<dbReference type="SUPFAM" id="SSF89733">
    <property type="entry name" value="L-sulfolactate dehydrogenase-like"/>
    <property type="match status" value="1"/>
</dbReference>
<evidence type="ECO:0000256" key="3">
    <source>
        <dbReference type="ARBA" id="ARBA00050122"/>
    </source>
</evidence>
<accession>A0A5D4H293</accession>
<sequence>MTENRQDEVVVVSFDELTDLLERIFIRHGVSAPNAAILARNCAACQRDGSHSHGIFRIPGYVSTLNSGWVDGAAVPVVDDTGGAYIRVDAKNGFTQPAFFAARDLLVDRVKEHGIGLLAIRRSHHFSALWPDVEPFAEEGLVALAFVNSMTCVVPHGGTRPLYGTNPIAFAAPRKDEPPFVFDLATSAIANGDVQIAAREGRLLPEGMGVDKDGKPTRDPKEILNGGALLAFGGHKGSTFALMVEILAAALTGGFFSGEFDWSEFKGAQTPKTGQLFIVIDPERGGNGVFRERVSEICALTVEAGQSRLPGDRRLLERQRSAREGIALSAADHAMLLSKLA</sequence>
<evidence type="ECO:0000256" key="4">
    <source>
        <dbReference type="ARBA" id="ARBA00052446"/>
    </source>
</evidence>
<evidence type="ECO:0000256" key="1">
    <source>
        <dbReference type="ARBA" id="ARBA00006056"/>
    </source>
</evidence>